<reference evidence="2 3" key="1">
    <citation type="submission" date="2018-01" db="EMBL/GenBank/DDBJ databases">
        <title>Comparative genomics of Mycobacterium mucogenicum and Mycobacterium neoaurum clade members emphasizing tRNA and non-coding RNA.</title>
        <authorList>
            <person name="Behra P.R.K."/>
            <person name="Pettersson B.M.F."/>
            <person name="Das S."/>
            <person name="Dasgupta S."/>
            <person name="Kirsebom L.A."/>
        </authorList>
    </citation>
    <scope>NUCLEOTIDE SEQUENCE [LARGE SCALE GENOMIC DNA]</scope>
    <source>
        <strain evidence="2 3">DSM 45104</strain>
    </source>
</reference>
<name>A0AA94RD30_9MYCO</name>
<protein>
    <submittedName>
        <fullName evidence="2">Uncharacterized protein</fullName>
    </submittedName>
</protein>
<sequence length="110" mass="11717">MEPGDRGGAGLMSVPGDPHSEPDDDHMLTPSESTDSDELHNRDGDQTVEPPEGWHGADQFGLLEEEAEEGESLDDKLAAEEPDVVGGPVTPQAEEDASFFPVVDDDSDTN</sequence>
<feature type="compositionally biased region" description="Acidic residues" evidence="1">
    <location>
        <begin position="93"/>
        <end position="110"/>
    </location>
</feature>
<feature type="compositionally biased region" description="Gly residues" evidence="1">
    <location>
        <begin position="1"/>
        <end position="10"/>
    </location>
</feature>
<evidence type="ECO:0000313" key="3">
    <source>
        <dbReference type="Proteomes" id="UP000309984"/>
    </source>
</evidence>
<feature type="compositionally biased region" description="Basic and acidic residues" evidence="1">
    <location>
        <begin position="18"/>
        <end position="27"/>
    </location>
</feature>
<keyword evidence="3" id="KW-1185">Reference proteome</keyword>
<comment type="caution">
    <text evidence="2">The sequence shown here is derived from an EMBL/GenBank/DDBJ whole genome shotgun (WGS) entry which is preliminary data.</text>
</comment>
<accession>A0AA94RD30</accession>
<evidence type="ECO:0000313" key="2">
    <source>
        <dbReference type="EMBL" id="TLH68592.1"/>
    </source>
</evidence>
<proteinExistence type="predicted"/>
<evidence type="ECO:0000256" key="1">
    <source>
        <dbReference type="SAM" id="MobiDB-lite"/>
    </source>
</evidence>
<dbReference type="Proteomes" id="UP000309984">
    <property type="component" value="Unassembled WGS sequence"/>
</dbReference>
<gene>
    <name evidence="2" type="ORF">C1S79_11595</name>
</gene>
<organism evidence="2 3">
    <name type="scientific">Mycolicibacterium phocaicum</name>
    <dbReference type="NCBI Taxonomy" id="319706"/>
    <lineage>
        <taxon>Bacteria</taxon>
        <taxon>Bacillati</taxon>
        <taxon>Actinomycetota</taxon>
        <taxon>Actinomycetes</taxon>
        <taxon>Mycobacteriales</taxon>
        <taxon>Mycobacteriaceae</taxon>
        <taxon>Mycolicibacterium</taxon>
    </lineage>
</organism>
<dbReference type="AlphaFoldDB" id="A0AA94RD30"/>
<feature type="compositionally biased region" description="Acidic residues" evidence="1">
    <location>
        <begin position="63"/>
        <end position="72"/>
    </location>
</feature>
<dbReference type="EMBL" id="POTM01000030">
    <property type="protein sequence ID" value="TLH68592.1"/>
    <property type="molecule type" value="Genomic_DNA"/>
</dbReference>
<feature type="region of interest" description="Disordered" evidence="1">
    <location>
        <begin position="1"/>
        <end position="110"/>
    </location>
</feature>